<feature type="transmembrane region" description="Helical" evidence="1">
    <location>
        <begin position="63"/>
        <end position="84"/>
    </location>
</feature>
<proteinExistence type="predicted"/>
<feature type="transmembrane region" description="Helical" evidence="1">
    <location>
        <begin position="6"/>
        <end position="25"/>
    </location>
</feature>
<gene>
    <name evidence="2" type="ORF">UFOVP210_12</name>
</gene>
<protein>
    <recommendedName>
        <fullName evidence="3">Holin</fullName>
    </recommendedName>
</protein>
<keyword evidence="1" id="KW-1133">Transmembrane helix</keyword>
<reference evidence="2" key="1">
    <citation type="submission" date="2020-05" db="EMBL/GenBank/DDBJ databases">
        <authorList>
            <person name="Chiriac C."/>
            <person name="Salcher M."/>
            <person name="Ghai R."/>
            <person name="Kavagutti S V."/>
        </authorList>
    </citation>
    <scope>NUCLEOTIDE SEQUENCE</scope>
</reference>
<name>A0A6J7WIC9_9CAUD</name>
<keyword evidence="1" id="KW-0472">Membrane</keyword>
<accession>A0A6J7WIC9</accession>
<dbReference type="EMBL" id="LR798251">
    <property type="protein sequence ID" value="CAB5217779.1"/>
    <property type="molecule type" value="Genomic_DNA"/>
</dbReference>
<evidence type="ECO:0008006" key="3">
    <source>
        <dbReference type="Google" id="ProtNLM"/>
    </source>
</evidence>
<organism evidence="2">
    <name type="scientific">uncultured Caudovirales phage</name>
    <dbReference type="NCBI Taxonomy" id="2100421"/>
    <lineage>
        <taxon>Viruses</taxon>
        <taxon>Duplodnaviria</taxon>
        <taxon>Heunggongvirae</taxon>
        <taxon>Uroviricota</taxon>
        <taxon>Caudoviricetes</taxon>
        <taxon>Peduoviridae</taxon>
        <taxon>Maltschvirus</taxon>
        <taxon>Maltschvirus maltsch</taxon>
    </lineage>
</organism>
<evidence type="ECO:0000313" key="2">
    <source>
        <dbReference type="EMBL" id="CAB5217779.1"/>
    </source>
</evidence>
<sequence>MTEQTPIYNVNQIIAGFVGAVIMVLKKKGKIMWIPASIAVLTGTASATYLTPLVGQVLHDKDPTHLCGFAFLLGVLGLRGVELITERVITDKVKAQ</sequence>
<feature type="transmembrane region" description="Helical" evidence="1">
    <location>
        <begin position="32"/>
        <end position="51"/>
    </location>
</feature>
<keyword evidence="1" id="KW-0812">Transmembrane</keyword>
<evidence type="ECO:0000256" key="1">
    <source>
        <dbReference type="SAM" id="Phobius"/>
    </source>
</evidence>